<proteinExistence type="inferred from homology"/>
<evidence type="ECO:0000313" key="8">
    <source>
        <dbReference type="Proteomes" id="UP000238479"/>
    </source>
</evidence>
<evidence type="ECO:0000256" key="4">
    <source>
        <dbReference type="ARBA" id="ARBA00022643"/>
    </source>
</evidence>
<comment type="similarity">
    <text evidence="2">Belongs to the NADH:flavin oxidoreductase/NADH oxidase family.</text>
</comment>
<evidence type="ECO:0000256" key="2">
    <source>
        <dbReference type="ARBA" id="ARBA00005979"/>
    </source>
</evidence>
<evidence type="ECO:0000256" key="1">
    <source>
        <dbReference type="ARBA" id="ARBA00001917"/>
    </source>
</evidence>
<dbReference type="EC" id="1.3.1.42" evidence="7"/>
<dbReference type="PANTHER" id="PTHR22893">
    <property type="entry name" value="NADH OXIDOREDUCTASE-RELATED"/>
    <property type="match status" value="1"/>
</dbReference>
<dbReference type="OMA" id="RHELICY"/>
<gene>
    <name evidence="7" type="ORF">RchiOBHm_Chr2g0094561</name>
</gene>
<name>A0A2P6RKJ3_ROSCH</name>
<dbReference type="InterPro" id="IPR013785">
    <property type="entry name" value="Aldolase_TIM"/>
</dbReference>
<sequence>MGDSSSKGLALFSPYKMGNSNLSHRVVLAPMARCRAPNEIPQPAMIEYYSQRSTPGGLSYHRSHSALRHELICYGGSRYPRVPGIYRDEQVEEWRKVVDTVHAKGAIIFCQLWHVGRASHQGNLLYI</sequence>
<dbReference type="Pfam" id="PF00724">
    <property type="entry name" value="Oxidored_FMN"/>
    <property type="match status" value="1"/>
</dbReference>
<evidence type="ECO:0000313" key="7">
    <source>
        <dbReference type="EMBL" id="PRQ46956.1"/>
    </source>
</evidence>
<dbReference type="Gramene" id="PRQ46956">
    <property type="protein sequence ID" value="PRQ46956"/>
    <property type="gene ID" value="RchiOBHm_Chr2g0094561"/>
</dbReference>
<dbReference type="GO" id="GO:0031408">
    <property type="term" value="P:oxylipin biosynthetic process"/>
    <property type="evidence" value="ECO:0007669"/>
    <property type="project" value="TreeGrafter"/>
</dbReference>
<dbReference type="Proteomes" id="UP000238479">
    <property type="component" value="Chromosome 2"/>
</dbReference>
<dbReference type="STRING" id="74649.A0A2P6RKJ3"/>
<dbReference type="SUPFAM" id="SSF51395">
    <property type="entry name" value="FMN-linked oxidoreductases"/>
    <property type="match status" value="1"/>
</dbReference>
<dbReference type="InterPro" id="IPR045247">
    <property type="entry name" value="Oye-like"/>
</dbReference>
<dbReference type="GO" id="GO:0010181">
    <property type="term" value="F:FMN binding"/>
    <property type="evidence" value="ECO:0007669"/>
    <property type="project" value="InterPro"/>
</dbReference>
<accession>A0A2P6RKJ3</accession>
<dbReference type="EMBL" id="PDCK01000040">
    <property type="protein sequence ID" value="PRQ46956.1"/>
    <property type="molecule type" value="Genomic_DNA"/>
</dbReference>
<evidence type="ECO:0000256" key="3">
    <source>
        <dbReference type="ARBA" id="ARBA00022630"/>
    </source>
</evidence>
<feature type="domain" description="NADH:flavin oxidoreductase/NADH oxidase N-terminal" evidence="6">
    <location>
        <begin position="11"/>
        <end position="120"/>
    </location>
</feature>
<dbReference type="GO" id="GO:0016629">
    <property type="term" value="F:12-oxophytodienoate reductase activity"/>
    <property type="evidence" value="ECO:0007669"/>
    <property type="project" value="UniProtKB-EC"/>
</dbReference>
<reference evidence="7 8" key="1">
    <citation type="journal article" date="2018" name="Nat. Genet.">
        <title>The Rosa genome provides new insights in the design of modern roses.</title>
        <authorList>
            <person name="Bendahmane M."/>
        </authorList>
    </citation>
    <scope>NUCLEOTIDE SEQUENCE [LARGE SCALE GENOMIC DNA]</scope>
    <source>
        <strain evidence="8">cv. Old Blush</strain>
    </source>
</reference>
<dbReference type="Gene3D" id="3.20.20.70">
    <property type="entry name" value="Aldolase class I"/>
    <property type="match status" value="1"/>
</dbReference>
<evidence type="ECO:0000259" key="6">
    <source>
        <dbReference type="Pfam" id="PF00724"/>
    </source>
</evidence>
<keyword evidence="7" id="KW-0560">Oxidoreductase</keyword>
<organism evidence="7 8">
    <name type="scientific">Rosa chinensis</name>
    <name type="common">China rose</name>
    <dbReference type="NCBI Taxonomy" id="74649"/>
    <lineage>
        <taxon>Eukaryota</taxon>
        <taxon>Viridiplantae</taxon>
        <taxon>Streptophyta</taxon>
        <taxon>Embryophyta</taxon>
        <taxon>Tracheophyta</taxon>
        <taxon>Spermatophyta</taxon>
        <taxon>Magnoliopsida</taxon>
        <taxon>eudicotyledons</taxon>
        <taxon>Gunneridae</taxon>
        <taxon>Pentapetalae</taxon>
        <taxon>rosids</taxon>
        <taxon>fabids</taxon>
        <taxon>Rosales</taxon>
        <taxon>Rosaceae</taxon>
        <taxon>Rosoideae</taxon>
        <taxon>Rosoideae incertae sedis</taxon>
        <taxon>Rosa</taxon>
    </lineage>
</organism>
<evidence type="ECO:0000256" key="5">
    <source>
        <dbReference type="ARBA" id="ARBA00022857"/>
    </source>
</evidence>
<dbReference type="GO" id="GO:0009695">
    <property type="term" value="P:jasmonic acid biosynthetic process"/>
    <property type="evidence" value="ECO:0007669"/>
    <property type="project" value="TreeGrafter"/>
</dbReference>
<dbReference type="InterPro" id="IPR001155">
    <property type="entry name" value="OxRdtase_FMN_N"/>
</dbReference>
<protein>
    <submittedName>
        <fullName evidence="7">Putative 12-oxophytodienoate reductase</fullName>
        <ecNumber evidence="7">1.3.1.42</ecNumber>
    </submittedName>
</protein>
<comment type="caution">
    <text evidence="7">The sequence shown here is derived from an EMBL/GenBank/DDBJ whole genome shotgun (WGS) entry which is preliminary data.</text>
</comment>
<dbReference type="GO" id="GO:0005777">
    <property type="term" value="C:peroxisome"/>
    <property type="evidence" value="ECO:0007669"/>
    <property type="project" value="TreeGrafter"/>
</dbReference>
<keyword evidence="8" id="KW-1185">Reference proteome</keyword>
<keyword evidence="3" id="KW-0285">Flavoprotein</keyword>
<comment type="cofactor">
    <cofactor evidence="1">
        <name>FMN</name>
        <dbReference type="ChEBI" id="CHEBI:58210"/>
    </cofactor>
</comment>
<keyword evidence="4" id="KW-0288">FMN</keyword>
<dbReference type="PANTHER" id="PTHR22893:SF112">
    <property type="entry name" value="12-OXOPHYTODIENOATE REDUCTASE 3"/>
    <property type="match status" value="1"/>
</dbReference>
<dbReference type="AlphaFoldDB" id="A0A2P6RKJ3"/>
<keyword evidence="5" id="KW-0521">NADP</keyword>